<feature type="compositionally biased region" description="Polar residues" evidence="1">
    <location>
        <begin position="758"/>
        <end position="781"/>
    </location>
</feature>
<feature type="compositionally biased region" description="Pro residues" evidence="1">
    <location>
        <begin position="1206"/>
        <end position="1215"/>
    </location>
</feature>
<sequence>MLKSCGTVDKVDHKDCKEEGSCTVENLENKTEESFIGVSSISTHNSVSYNPPKNGLIASVLEIPNSVCLSFEHVDPLLQSTSPRSTEKTIPQDEKHSGLFTKIKSELSSDNGLELTKNENQEQGDRPMDLPNGSKQYNEVLIDGFAILSFKTMDDMLEFTKLSELQNPGMTPMIEKTYKRARRCGMPKLKRTKGFLKQTLSQTSTTNDLLRHRRHHLHHHHNHSHYHFNNIHQHPALFDYEPHYDTNHISSPIHLSPNRDKDTKSMVNTTITDGNNKLSSIQPNNNSNGTSNKHYHHRSYEVNNNTSLHEETNHNDVQYRDDETPTPPLHHHNPYCFSVNLSTHTMATSNSPINNTLISSSRSHHHNHSSLTALPKMEHRYSQETIQSPPEYTSMMSPKNHSIGNNITSSPQDYRSVSVPGIWNSQTKPDIISPQKADKVTYGNSCDADSVKTMPMVSVPSENLKRSDSINSNKSHCHQFSVAALTDEVMHSSAQSEESKSQTTIKSKSPKHPSGKKRTYRKSEQRDIKNSVYDKYSHRHNEYDKSFAYPKFDNPTYTNRCPIVDNNGNNKSWNSTGNDSLKGASYFPTTVGTNHNCERIHDTVSKYSPLTNHNVNSIPFSLRNSADSLPAHSYLPPRGLQEPTSCGSQIRPLSSSSAHLVSPSVPSSLCSNSFFPHQNLLKQIMGIDSETANQLLSDPRFMELYALTMATLSNSVDGVPDSILPPPVSGISLPNHANTIISTSVNSSNQNINSSSQFRNGNTAGHSRTTDPSQFGETSLSHCGQQVNLSSIQNKLYPYSNMMMFGANHLPLAPGTVPSSSQTTSNSSINRLIPPNSESLSISQLQTDRSQAVLATAYADREFATSNSTLGKLKLSSQGIMINSGSDRNNNSIVPNSLVNSLPSTTNINCLSDSNNRNAQNFNIPPNPMIQRHHHHLNSMPQSSIGTLEPPSTLHSSKSNSISSNLSCSLSSDSVMNKNLSSFPLKLFNGDLHNPVSSSSSSSLSTHNDRNAMMGLHKPEYMPSESVLRSNFPPSLQLIPPPLPPNIPPEFLKSFLVPDSSSPLFPGSKVNATLNSSFMPSIPNLQSTQPLYSPMRVNHSNRPDKTNYNGILHRPVHGDKLYGRWADAHIRIALFIQHCKSSTQGLQSSPVISSIFSTPRLPIRPVVRRLSLGVHSSMPSSIISGPANYNSSRINIESVNNNRSTHPPPLRPPSFLPSQLHNPINSVSSNNNNNNNNSGPSIPSSINSDISFWGHLFNEFMNNLSKEFLNSIPDCKDTQLAILQNFYSQMSQMNNSVLNGGSFPKSTDFSFLNSTVSSSSMANNNNNNCSPVPSVSNIAGFNFPLIAQPFNSLSSSCSSSSATTTTTCVRPTVLPSSPALINFPSSTNTLNNNDLKRRRADSSSNSMDINNLPFPMRFPNSFPRPLTIHNYVPHPHSSLHPGSSIPPPPAHSDMINVAAAASLLNGFRLPEAFLNHFPHSMQLPSVSSGSSSLNDRKNTRSSNTTAGTITTSSNSSHLIPINPW</sequence>
<feature type="region of interest" description="Disordered" evidence="1">
    <location>
        <begin position="746"/>
        <end position="781"/>
    </location>
</feature>
<evidence type="ECO:0000313" key="2">
    <source>
        <dbReference type="Proteomes" id="UP000008854"/>
    </source>
</evidence>
<feature type="region of interest" description="Disordered" evidence="1">
    <location>
        <begin position="271"/>
        <end position="293"/>
    </location>
</feature>
<evidence type="ECO:0000256" key="1">
    <source>
        <dbReference type="SAM" id="MobiDB-lite"/>
    </source>
</evidence>
<feature type="compositionally biased region" description="Basic and acidic residues" evidence="1">
    <location>
        <begin position="85"/>
        <end position="107"/>
    </location>
</feature>
<feature type="region of interest" description="Disordered" evidence="1">
    <location>
        <begin position="1199"/>
        <end position="1241"/>
    </location>
</feature>
<dbReference type="Proteomes" id="UP000008854">
    <property type="component" value="Unassembled WGS sequence"/>
</dbReference>
<feature type="compositionally biased region" description="Polar residues" evidence="1">
    <location>
        <begin position="492"/>
        <end position="505"/>
    </location>
</feature>
<organism evidence="2 3">
    <name type="scientific">Schistosoma mansoni</name>
    <name type="common">Blood fluke</name>
    <dbReference type="NCBI Taxonomy" id="6183"/>
    <lineage>
        <taxon>Eukaryota</taxon>
        <taxon>Metazoa</taxon>
        <taxon>Spiralia</taxon>
        <taxon>Lophotrochozoa</taxon>
        <taxon>Platyhelminthes</taxon>
        <taxon>Trematoda</taxon>
        <taxon>Digenea</taxon>
        <taxon>Strigeidida</taxon>
        <taxon>Schistosomatoidea</taxon>
        <taxon>Schistosomatidae</taxon>
        <taxon>Schistosoma</taxon>
    </lineage>
</organism>
<name>A0A5K4FB62_SCHMA</name>
<reference evidence="3" key="2">
    <citation type="submission" date="2019-11" db="UniProtKB">
        <authorList>
            <consortium name="WormBaseParasite"/>
        </authorList>
    </citation>
    <scope>IDENTIFICATION</scope>
    <source>
        <strain evidence="3">Puerto Rican</strain>
    </source>
</reference>
<feature type="compositionally biased region" description="Basic and acidic residues" evidence="1">
    <location>
        <begin position="116"/>
        <end position="128"/>
    </location>
</feature>
<feature type="region of interest" description="Disordered" evidence="1">
    <location>
        <begin position="1384"/>
        <end position="1408"/>
    </location>
</feature>
<feature type="compositionally biased region" description="Low complexity" evidence="1">
    <location>
        <begin position="746"/>
        <end position="757"/>
    </location>
</feature>
<protein>
    <submittedName>
        <fullName evidence="3">GATA-type domain-containing protein</fullName>
    </submittedName>
</protein>
<evidence type="ECO:0000313" key="3">
    <source>
        <dbReference type="WBParaSite" id="Smp_334110.1"/>
    </source>
</evidence>
<feature type="compositionally biased region" description="Polar residues" evidence="1">
    <location>
        <begin position="1500"/>
        <end position="1517"/>
    </location>
</feature>
<feature type="region of interest" description="Disordered" evidence="1">
    <location>
        <begin position="1484"/>
        <end position="1524"/>
    </location>
</feature>
<proteinExistence type="predicted"/>
<feature type="compositionally biased region" description="Basic residues" evidence="1">
    <location>
        <begin position="508"/>
        <end position="520"/>
    </location>
</feature>
<feature type="compositionally biased region" description="Polar residues" evidence="1">
    <location>
        <begin position="1384"/>
        <end position="1393"/>
    </location>
</feature>
<reference evidence="2" key="1">
    <citation type="journal article" date="2012" name="PLoS Negl. Trop. Dis.">
        <title>A systematically improved high quality genome and transcriptome of the human blood fluke Schistosoma mansoni.</title>
        <authorList>
            <person name="Protasio A.V."/>
            <person name="Tsai I.J."/>
            <person name="Babbage A."/>
            <person name="Nichol S."/>
            <person name="Hunt M."/>
            <person name="Aslett M.A."/>
            <person name="De Silva N."/>
            <person name="Velarde G.S."/>
            <person name="Anderson T.J."/>
            <person name="Clark R.C."/>
            <person name="Davidson C."/>
            <person name="Dillon G.P."/>
            <person name="Holroyd N.E."/>
            <person name="LoVerde P.T."/>
            <person name="Lloyd C."/>
            <person name="McQuillan J."/>
            <person name="Oliveira G."/>
            <person name="Otto T.D."/>
            <person name="Parker-Manuel S.J."/>
            <person name="Quail M.A."/>
            <person name="Wilson R.A."/>
            <person name="Zerlotini A."/>
            <person name="Dunne D.W."/>
            <person name="Berriman M."/>
        </authorList>
    </citation>
    <scope>NUCLEOTIDE SEQUENCE [LARGE SCALE GENOMIC DNA]</scope>
    <source>
        <strain evidence="2">Puerto Rican</strain>
    </source>
</reference>
<keyword evidence="2" id="KW-1185">Reference proteome</keyword>
<feature type="region of interest" description="Disordered" evidence="1">
    <location>
        <begin position="79"/>
        <end position="134"/>
    </location>
</feature>
<feature type="region of interest" description="Disordered" evidence="1">
    <location>
        <begin position="489"/>
        <end position="536"/>
    </location>
</feature>
<feature type="compositionally biased region" description="Polar residues" evidence="1">
    <location>
        <begin position="271"/>
        <end position="292"/>
    </location>
</feature>
<feature type="compositionally biased region" description="Low complexity" evidence="1">
    <location>
        <begin position="1216"/>
        <end position="1241"/>
    </location>
</feature>
<dbReference type="InParanoid" id="A0A5K4FB62"/>
<dbReference type="AlphaFoldDB" id="A0A5K4FB62"/>
<dbReference type="WBParaSite" id="Smp_334110.1">
    <property type="protein sequence ID" value="Smp_334110.1"/>
    <property type="gene ID" value="Smp_334110"/>
</dbReference>
<accession>A0A5K4FB62</accession>
<feature type="compositionally biased region" description="Low complexity" evidence="1">
    <location>
        <begin position="952"/>
        <end position="961"/>
    </location>
</feature>
<feature type="region of interest" description="Disordered" evidence="1">
    <location>
        <begin position="941"/>
        <end position="961"/>
    </location>
</feature>